<dbReference type="eggNOG" id="COG3385">
    <property type="taxonomic scope" value="Bacteria"/>
</dbReference>
<evidence type="ECO:0000313" key="2">
    <source>
        <dbReference type="Proteomes" id="UP000007883"/>
    </source>
</evidence>
<keyword evidence="2" id="KW-1185">Reference proteome</keyword>
<dbReference type="KEGG" id="rge:RGE_20450"/>
<name>I0HQU9_RUBGI</name>
<protein>
    <submittedName>
        <fullName evidence="1">Uncharacterized protein</fullName>
    </submittedName>
</protein>
<organism evidence="1 2">
    <name type="scientific">Rubrivivax gelatinosus (strain NBRC 100245 / IL144)</name>
    <dbReference type="NCBI Taxonomy" id="983917"/>
    <lineage>
        <taxon>Bacteria</taxon>
        <taxon>Pseudomonadati</taxon>
        <taxon>Pseudomonadota</taxon>
        <taxon>Betaproteobacteria</taxon>
        <taxon>Burkholderiales</taxon>
        <taxon>Sphaerotilaceae</taxon>
        <taxon>Rubrivivax</taxon>
    </lineage>
</organism>
<dbReference type="EMBL" id="AP012320">
    <property type="protein sequence ID" value="BAL95386.1"/>
    <property type="molecule type" value="Genomic_DNA"/>
</dbReference>
<sequence>MGKAASHANQTTLYLTPLHGRADTLKRLIANVGAALLHGKATAEQFRTSTAGAALCATSAVSHRSPGRRVPASTSDNGVAAGSMLKRALRDRWQNAPALAIIRNTGFPLALALLSRQDARSF</sequence>
<reference evidence="1 2" key="1">
    <citation type="journal article" date="2012" name="J. Bacteriol.">
        <title>Complete genome sequence of phototrophic betaproteobacterium Rubrivivax gelatinosus IL144.</title>
        <authorList>
            <person name="Nagashima S."/>
            <person name="Kamimura A."/>
            <person name="Shimizu T."/>
            <person name="Nakamura-isaki S."/>
            <person name="Aono E."/>
            <person name="Sakamoto K."/>
            <person name="Ichikawa N."/>
            <person name="Nakazawa H."/>
            <person name="Sekine M."/>
            <person name="Yamazaki S."/>
            <person name="Fujita N."/>
            <person name="Shimada K."/>
            <person name="Hanada S."/>
            <person name="Nagashima K.V.P."/>
        </authorList>
    </citation>
    <scope>NUCLEOTIDE SEQUENCE [LARGE SCALE GENOMIC DNA]</scope>
    <source>
        <strain evidence="2">NBRC 100245 / IL144</strain>
    </source>
</reference>
<dbReference type="Proteomes" id="UP000007883">
    <property type="component" value="Chromosome"/>
</dbReference>
<evidence type="ECO:0000313" key="1">
    <source>
        <dbReference type="EMBL" id="BAL95386.1"/>
    </source>
</evidence>
<gene>
    <name evidence="1" type="ordered locus">RGE_20450</name>
</gene>
<proteinExistence type="predicted"/>
<dbReference type="AlphaFoldDB" id="I0HQU9"/>
<dbReference type="RefSeq" id="WP_014428249.1">
    <property type="nucleotide sequence ID" value="NC_017075.1"/>
</dbReference>
<dbReference type="STRING" id="983917.RGE_20450"/>
<accession>I0HQU9</accession>
<dbReference type="HOGENOM" id="CLU_2025024_0_0_4"/>